<geneLocation type="plasmid" evidence="2 3">
    <name>p111</name>
</geneLocation>
<gene>
    <name evidence="2" type="ORF">PSAL_037610</name>
</gene>
<dbReference type="KEGG" id="palw:PSAL_037610"/>
<accession>A0A418SBJ9</accession>
<name>A0A418SBJ9_9RHOB</name>
<dbReference type="EMBL" id="CP060438">
    <property type="protein sequence ID" value="QPM92497.1"/>
    <property type="molecule type" value="Genomic_DNA"/>
</dbReference>
<feature type="compositionally biased region" description="Basic and acidic residues" evidence="1">
    <location>
        <begin position="1"/>
        <end position="32"/>
    </location>
</feature>
<proteinExistence type="predicted"/>
<feature type="compositionally biased region" description="Basic and acidic residues" evidence="1">
    <location>
        <begin position="41"/>
        <end position="53"/>
    </location>
</feature>
<evidence type="ECO:0000313" key="3">
    <source>
        <dbReference type="Proteomes" id="UP000283786"/>
    </source>
</evidence>
<keyword evidence="3" id="KW-1185">Reference proteome</keyword>
<feature type="region of interest" description="Disordered" evidence="1">
    <location>
        <begin position="137"/>
        <end position="204"/>
    </location>
</feature>
<feature type="region of interest" description="Disordered" evidence="1">
    <location>
        <begin position="1"/>
        <end position="58"/>
    </location>
</feature>
<organism evidence="2 3">
    <name type="scientific">Pseudooceanicola algae</name>
    <dbReference type="NCBI Taxonomy" id="1537215"/>
    <lineage>
        <taxon>Bacteria</taxon>
        <taxon>Pseudomonadati</taxon>
        <taxon>Pseudomonadota</taxon>
        <taxon>Alphaproteobacteria</taxon>
        <taxon>Rhodobacterales</taxon>
        <taxon>Paracoccaceae</taxon>
        <taxon>Pseudooceanicola</taxon>
    </lineage>
</organism>
<dbReference type="Proteomes" id="UP000283786">
    <property type="component" value="Plasmid p111"/>
</dbReference>
<evidence type="ECO:0000313" key="2">
    <source>
        <dbReference type="EMBL" id="QPM92497.1"/>
    </source>
</evidence>
<reference evidence="2 3" key="1">
    <citation type="submission" date="2020-08" db="EMBL/GenBank/DDBJ databases">
        <title>Genome sequence of Rhodobacteraceae bacterium Lw-13e.</title>
        <authorList>
            <person name="Poehlein A."/>
            <person name="Wolter L."/>
            <person name="Daniel R."/>
            <person name="Brinkhoff T."/>
        </authorList>
    </citation>
    <scope>NUCLEOTIDE SEQUENCE [LARGE SCALE GENOMIC DNA]</scope>
    <source>
        <strain evidence="2 3">Lw-13e</strain>
        <plasmid evidence="2 3">p111</plasmid>
    </source>
</reference>
<evidence type="ECO:0000256" key="1">
    <source>
        <dbReference type="SAM" id="MobiDB-lite"/>
    </source>
</evidence>
<dbReference type="RefSeq" id="WP_119840840.1">
    <property type="nucleotide sequence ID" value="NZ_CP060438.1"/>
</dbReference>
<dbReference type="OrthoDB" id="7744082at2"/>
<sequence length="204" mass="21096">MQEFDTPTRDVGQEAGTDVKRSAERLQEDARQTAENLGARASEEANRQADRAKSGVASELSGIASALGTAADELRHGSPQEQVFGQVAKGLSGVSDAIRDRDLAEIASDVSAFARRNPLGFLGGAALAGFAATRFAKASSAARDRGTETGNEPSATMAPVPATQPPADMTTPETPMTGSAPATRPDDVMAPPVIPSNPKTTGEY</sequence>
<protein>
    <submittedName>
        <fullName evidence="2">Uncharacterized protein</fullName>
    </submittedName>
</protein>
<dbReference type="AlphaFoldDB" id="A0A418SBJ9"/>
<keyword evidence="2" id="KW-0614">Plasmid</keyword>